<dbReference type="OrthoDB" id="9801795at2"/>
<dbReference type="Gene3D" id="3.40.1080.10">
    <property type="entry name" value="Glutaconate Coenzyme A-transferase"/>
    <property type="match status" value="1"/>
</dbReference>
<sequence>MPKIYQYPDQVADAIIQQVGKTIVLGLPLGLGKANHIANALLQRAVKDSSIQLKIVTALSLEAPRPGSELGRRFFEPARERLFGNYPDLDYIRLIREQRLPDNIQVSEFFFMAGQWSTSPVAQQSYIPVNYSHALGLLVDQGVNVVAQILAREGDDFSLSCNPDITADLLKLRRQGKLKFVLAGQYNSELPFMGGDAQIGADQVDVLLDSEETDFELFSIPKRPVSFQDQAIGLHAARLVRDGGSLQIGIGSIGDAIAHSLILRHKQNRDFRRLVADMTAGQPALADAEDTPFAVGLYGISEMFVDGFLHLAEHGILKREVDGAILHGGFFADCRSFYRRLREMSSTERARFVMKPVSFTNHLYGQEHEKRQAREKASFINNAMMATLRGAIVSDGLADGRVISGVGGQHDFVDQAFALEDARCIITVNATRTEKGKARSNIVWNYGHQTIPWHLRDIVVTEYGVAKLRGKTESEAIKAMLNISDSRFQDELLEQAKQAGKVEKSWQIPSAWRDNTPERLNTQLYRARQEGLLPKFPLGTDFTETEQRLLAPLELLKDRSHSKWALTKMILSGLLAGTPNEHDQACLERMQLASPSGFKERIYQKLLLAALAESRV</sequence>
<dbReference type="InterPro" id="IPR026888">
    <property type="entry name" value="AcetylCoA_hyd_C"/>
</dbReference>
<dbReference type="PANTHER" id="PTHR21432">
    <property type="entry name" value="ACETYL-COA HYDROLASE-RELATED"/>
    <property type="match status" value="1"/>
</dbReference>
<dbReference type="InterPro" id="IPR046433">
    <property type="entry name" value="ActCoA_hydro"/>
</dbReference>
<accession>A0A094IS82</accession>
<keyword evidence="3" id="KW-1185">Reference proteome</keyword>
<proteinExistence type="predicted"/>
<dbReference type="eggNOG" id="COG0427">
    <property type="taxonomic scope" value="Bacteria"/>
</dbReference>
<dbReference type="GO" id="GO:0016787">
    <property type="term" value="F:hydrolase activity"/>
    <property type="evidence" value="ECO:0007669"/>
    <property type="project" value="UniProtKB-KW"/>
</dbReference>
<evidence type="ECO:0000313" key="3">
    <source>
        <dbReference type="Proteomes" id="UP000054363"/>
    </source>
</evidence>
<dbReference type="GO" id="GO:0008775">
    <property type="term" value="F:acetate CoA-transferase activity"/>
    <property type="evidence" value="ECO:0007669"/>
    <property type="project" value="InterPro"/>
</dbReference>
<dbReference type="STRING" id="435908.IDSA_08375"/>
<organism evidence="2 3">
    <name type="scientific">Pseudidiomarina salinarum</name>
    <dbReference type="NCBI Taxonomy" id="435908"/>
    <lineage>
        <taxon>Bacteria</taxon>
        <taxon>Pseudomonadati</taxon>
        <taxon>Pseudomonadota</taxon>
        <taxon>Gammaproteobacteria</taxon>
        <taxon>Alteromonadales</taxon>
        <taxon>Idiomarinaceae</taxon>
        <taxon>Pseudidiomarina</taxon>
    </lineage>
</organism>
<protein>
    <submittedName>
        <fullName evidence="2">Acetyl-CoA hydrolase</fullName>
    </submittedName>
</protein>
<feature type="domain" description="Acetyl-CoA hydrolase/transferase C-terminal" evidence="1">
    <location>
        <begin position="347"/>
        <end position="496"/>
    </location>
</feature>
<dbReference type="Gene3D" id="3.30.750.70">
    <property type="entry name" value="4-hydroxybutyrate coenzyme like domains"/>
    <property type="match status" value="1"/>
</dbReference>
<dbReference type="SUPFAM" id="SSF100950">
    <property type="entry name" value="NagB/RpiA/CoA transferase-like"/>
    <property type="match status" value="1"/>
</dbReference>
<dbReference type="Proteomes" id="UP000054363">
    <property type="component" value="Unassembled WGS sequence"/>
</dbReference>
<dbReference type="AlphaFoldDB" id="A0A094IS82"/>
<dbReference type="InterPro" id="IPR038460">
    <property type="entry name" value="AcetylCoA_hyd_C_sf"/>
</dbReference>
<dbReference type="Pfam" id="PF13336">
    <property type="entry name" value="AcetylCoA_hyd_C"/>
    <property type="match status" value="1"/>
</dbReference>
<dbReference type="Gene3D" id="3.40.1080.20">
    <property type="entry name" value="Acetyl-CoA hydrolase/transferase C-terminal domain"/>
    <property type="match status" value="1"/>
</dbReference>
<keyword evidence="2" id="KW-0378">Hydrolase</keyword>
<gene>
    <name evidence="2" type="ORF">IDSA_08375</name>
</gene>
<evidence type="ECO:0000259" key="1">
    <source>
        <dbReference type="Pfam" id="PF13336"/>
    </source>
</evidence>
<dbReference type="InterPro" id="IPR037171">
    <property type="entry name" value="NagB/RpiA_transferase-like"/>
</dbReference>
<reference evidence="2 3" key="1">
    <citation type="submission" date="2014-06" db="EMBL/GenBank/DDBJ databases">
        <title>The draft genome sequence of Idiomarina salinarum ISL-52.</title>
        <authorList>
            <person name="Du J."/>
            <person name="Shao Z."/>
        </authorList>
    </citation>
    <scope>NUCLEOTIDE SEQUENCE [LARGE SCALE GENOMIC DNA]</scope>
    <source>
        <strain evidence="2 3">ISL-52</strain>
    </source>
</reference>
<dbReference type="GO" id="GO:0006083">
    <property type="term" value="P:acetate metabolic process"/>
    <property type="evidence" value="ECO:0007669"/>
    <property type="project" value="InterPro"/>
</dbReference>
<comment type="caution">
    <text evidence="2">The sequence shown here is derived from an EMBL/GenBank/DDBJ whole genome shotgun (WGS) entry which is preliminary data.</text>
</comment>
<dbReference type="PANTHER" id="PTHR21432:SF20">
    <property type="entry name" value="ACETYL-COA HYDROLASE"/>
    <property type="match status" value="1"/>
</dbReference>
<name>A0A094IS82_9GAMM</name>
<evidence type="ECO:0000313" key="2">
    <source>
        <dbReference type="EMBL" id="KFZ30545.1"/>
    </source>
</evidence>
<dbReference type="EMBL" id="JPER01000004">
    <property type="protein sequence ID" value="KFZ30545.1"/>
    <property type="molecule type" value="Genomic_DNA"/>
</dbReference>